<dbReference type="GO" id="GO:0005829">
    <property type="term" value="C:cytosol"/>
    <property type="evidence" value="ECO:0007669"/>
    <property type="project" value="TreeGrafter"/>
</dbReference>
<evidence type="ECO:0000256" key="5">
    <source>
        <dbReference type="ARBA" id="ARBA00022598"/>
    </source>
</evidence>
<dbReference type="GO" id="GO:0006730">
    <property type="term" value="P:one-carbon metabolic process"/>
    <property type="evidence" value="ECO:0007669"/>
    <property type="project" value="UniProtKB-KW"/>
</dbReference>
<evidence type="ECO:0000256" key="8">
    <source>
        <dbReference type="ARBA" id="ARBA00022840"/>
    </source>
</evidence>
<evidence type="ECO:0000256" key="13">
    <source>
        <dbReference type="SAM" id="MobiDB-lite"/>
    </source>
</evidence>
<dbReference type="PANTHER" id="PTHR11136:SF5">
    <property type="entry name" value="FOLYLPOLYGLUTAMATE SYNTHASE, MITOCHONDRIAL"/>
    <property type="match status" value="1"/>
</dbReference>
<evidence type="ECO:0000313" key="15">
    <source>
        <dbReference type="Proteomes" id="UP001296104"/>
    </source>
</evidence>
<sequence>MAIMSSRRRRSRPCKSGGNASTNRGTPNRTDNVNALNVIHVAGTKGKGSTCSFTESFLRAHSARTSCPTKTGLYTSPHLIDPEERIRINSKPLSKASLAKYFFEIYDRLPQLLTEFDPSQAPVQRGPRYLQLWALLAFHVFIREGVDAAVIETHAGGEYDATNFVTRPVVAAVTTLGMDHIDMLGPGLDDIAWHKAGIYKAGTAALTTTQASSALRVLQQRARRIGEHLRVVEEDSRLNLDLPQLAIPVQRMNASLAAAATEEYLSRTASTRPVRLSAEDVLVGVQQWNWPGRFQILPQGRQTWFLDAAHNDMSVALAAQWFQQSSLALSPTAQDVMRVLIFSHINELRDADMLLDSLVRALKACNADIHHAIFTTYTPSRTTCVRKSPKPNDFERIWARSMPDSQVSLTSTIEEAIGIARVLSKGTDNTHTLVTGSQSLVGPALNMLRKATMDK</sequence>
<evidence type="ECO:0000256" key="11">
    <source>
        <dbReference type="ARBA" id="ARBA00030876"/>
    </source>
</evidence>
<evidence type="ECO:0000256" key="7">
    <source>
        <dbReference type="ARBA" id="ARBA00022741"/>
    </source>
</evidence>
<dbReference type="Proteomes" id="UP001296104">
    <property type="component" value="Unassembled WGS sequence"/>
</dbReference>
<dbReference type="GO" id="GO:0004326">
    <property type="term" value="F:tetrahydrofolylpolyglutamate synthase activity"/>
    <property type="evidence" value="ECO:0007669"/>
    <property type="project" value="UniProtKB-EC"/>
</dbReference>
<dbReference type="AlphaFoldDB" id="A0AAI8Z735"/>
<reference evidence="14" key="1">
    <citation type="submission" date="2023-11" db="EMBL/GenBank/DDBJ databases">
        <authorList>
            <person name="Alioto T."/>
            <person name="Alioto T."/>
            <person name="Gomez Garrido J."/>
        </authorList>
    </citation>
    <scope>NUCLEOTIDE SEQUENCE</scope>
</reference>
<evidence type="ECO:0000313" key="14">
    <source>
        <dbReference type="EMBL" id="CAK4033930.1"/>
    </source>
</evidence>
<accession>A0AAI8Z735</accession>
<comment type="catalytic activity">
    <reaction evidence="12">
        <text>(6S)-5,6,7,8-tetrahydrofolyl-(gamma-L-Glu)(n) + L-glutamate + ATP = (6S)-5,6,7,8-tetrahydrofolyl-(gamma-L-Glu)(n+1) + ADP + phosphate + H(+)</text>
        <dbReference type="Rhea" id="RHEA:10580"/>
        <dbReference type="Rhea" id="RHEA-COMP:14738"/>
        <dbReference type="Rhea" id="RHEA-COMP:14740"/>
        <dbReference type="ChEBI" id="CHEBI:15378"/>
        <dbReference type="ChEBI" id="CHEBI:29985"/>
        <dbReference type="ChEBI" id="CHEBI:30616"/>
        <dbReference type="ChEBI" id="CHEBI:43474"/>
        <dbReference type="ChEBI" id="CHEBI:141005"/>
        <dbReference type="ChEBI" id="CHEBI:456216"/>
        <dbReference type="EC" id="6.3.2.17"/>
    </reaction>
</comment>
<keyword evidence="4" id="KW-0554">One-carbon metabolism</keyword>
<dbReference type="InterPro" id="IPR001645">
    <property type="entry name" value="Folylpolyglutamate_synth"/>
</dbReference>
<dbReference type="Gene3D" id="3.90.190.20">
    <property type="entry name" value="Mur ligase, C-terminal domain"/>
    <property type="match status" value="1"/>
</dbReference>
<evidence type="ECO:0000256" key="12">
    <source>
        <dbReference type="ARBA" id="ARBA00047493"/>
    </source>
</evidence>
<dbReference type="GO" id="GO:0046872">
    <property type="term" value="F:metal ion binding"/>
    <property type="evidence" value="ECO:0007669"/>
    <property type="project" value="UniProtKB-KW"/>
</dbReference>
<comment type="similarity">
    <text evidence="2">Belongs to the folylpolyglutamate synthase family.</text>
</comment>
<evidence type="ECO:0000256" key="9">
    <source>
        <dbReference type="ARBA" id="ARBA00022842"/>
    </source>
</evidence>
<dbReference type="SUPFAM" id="SSF53244">
    <property type="entry name" value="MurD-like peptide ligases, peptide-binding domain"/>
    <property type="match status" value="1"/>
</dbReference>
<keyword evidence="7" id="KW-0547">Nucleotide-binding</keyword>
<gene>
    <name evidence="14" type="ORF">LECACI_7A009088</name>
</gene>
<dbReference type="EC" id="6.3.2.17" evidence="3"/>
<comment type="pathway">
    <text evidence="1">Cofactor biosynthesis; tetrahydrofolylpolyglutamate biosynthesis.</text>
</comment>
<keyword evidence="15" id="KW-1185">Reference proteome</keyword>
<dbReference type="SUPFAM" id="SSF53623">
    <property type="entry name" value="MurD-like peptide ligases, catalytic domain"/>
    <property type="match status" value="1"/>
</dbReference>
<protein>
    <recommendedName>
        <fullName evidence="3">tetrahydrofolate synthase</fullName>
        <ecNumber evidence="3">6.3.2.17</ecNumber>
    </recommendedName>
    <alternativeName>
        <fullName evidence="11">Folylpoly-gamma-glutamate synthetase</fullName>
    </alternativeName>
    <alternativeName>
        <fullName evidence="10">Tetrahydrofolylpolyglutamate synthase</fullName>
    </alternativeName>
</protein>
<evidence type="ECO:0000256" key="1">
    <source>
        <dbReference type="ARBA" id="ARBA00005150"/>
    </source>
</evidence>
<dbReference type="EMBL" id="CAVMBE010000097">
    <property type="protein sequence ID" value="CAK4033930.1"/>
    <property type="molecule type" value="Genomic_DNA"/>
</dbReference>
<name>A0AAI8Z735_9PEZI</name>
<feature type="compositionally biased region" description="Basic residues" evidence="13">
    <location>
        <begin position="1"/>
        <end position="13"/>
    </location>
</feature>
<keyword evidence="6" id="KW-0479">Metal-binding</keyword>
<keyword evidence="8" id="KW-0067">ATP-binding</keyword>
<evidence type="ECO:0000256" key="3">
    <source>
        <dbReference type="ARBA" id="ARBA00013025"/>
    </source>
</evidence>
<dbReference type="GO" id="GO:0005524">
    <property type="term" value="F:ATP binding"/>
    <property type="evidence" value="ECO:0007669"/>
    <property type="project" value="UniProtKB-KW"/>
</dbReference>
<dbReference type="InterPro" id="IPR036615">
    <property type="entry name" value="Mur_ligase_C_dom_sf"/>
</dbReference>
<keyword evidence="9" id="KW-0460">Magnesium</keyword>
<organism evidence="14 15">
    <name type="scientific">Lecanosticta acicola</name>
    <dbReference type="NCBI Taxonomy" id="111012"/>
    <lineage>
        <taxon>Eukaryota</taxon>
        <taxon>Fungi</taxon>
        <taxon>Dikarya</taxon>
        <taxon>Ascomycota</taxon>
        <taxon>Pezizomycotina</taxon>
        <taxon>Dothideomycetes</taxon>
        <taxon>Dothideomycetidae</taxon>
        <taxon>Mycosphaerellales</taxon>
        <taxon>Mycosphaerellaceae</taxon>
        <taxon>Lecanosticta</taxon>
    </lineage>
</organism>
<evidence type="ECO:0000256" key="2">
    <source>
        <dbReference type="ARBA" id="ARBA00008276"/>
    </source>
</evidence>
<keyword evidence="5" id="KW-0436">Ligase</keyword>
<proteinExistence type="inferred from homology"/>
<evidence type="ECO:0000256" key="6">
    <source>
        <dbReference type="ARBA" id="ARBA00022723"/>
    </source>
</evidence>
<dbReference type="GO" id="GO:0005739">
    <property type="term" value="C:mitochondrion"/>
    <property type="evidence" value="ECO:0007669"/>
    <property type="project" value="TreeGrafter"/>
</dbReference>
<dbReference type="Gene3D" id="3.40.1190.10">
    <property type="entry name" value="Mur-like, catalytic domain"/>
    <property type="match status" value="1"/>
</dbReference>
<feature type="region of interest" description="Disordered" evidence="13">
    <location>
        <begin position="1"/>
        <end position="33"/>
    </location>
</feature>
<dbReference type="PANTHER" id="PTHR11136">
    <property type="entry name" value="FOLYLPOLYGLUTAMATE SYNTHASE-RELATED"/>
    <property type="match status" value="1"/>
</dbReference>
<dbReference type="InterPro" id="IPR036565">
    <property type="entry name" value="Mur-like_cat_sf"/>
</dbReference>
<dbReference type="NCBIfam" id="TIGR01499">
    <property type="entry name" value="folC"/>
    <property type="match status" value="1"/>
</dbReference>
<evidence type="ECO:0000256" key="4">
    <source>
        <dbReference type="ARBA" id="ARBA00022563"/>
    </source>
</evidence>
<feature type="compositionally biased region" description="Polar residues" evidence="13">
    <location>
        <begin position="18"/>
        <end position="33"/>
    </location>
</feature>
<evidence type="ECO:0000256" key="10">
    <source>
        <dbReference type="ARBA" id="ARBA00030592"/>
    </source>
</evidence>
<comment type="caution">
    <text evidence="14">The sequence shown here is derived from an EMBL/GenBank/DDBJ whole genome shotgun (WGS) entry which is preliminary data.</text>
</comment>